<dbReference type="OrthoDB" id="9809977at2"/>
<keyword evidence="1" id="KW-0472">Membrane</keyword>
<sequence length="206" mass="23825">MKLLLAFCIAIFSLFAVVSQFDLMLSNSTNTFLETTVRFFSFFTILTNSLVAGYFSFLIYNSLKHKKSIEFNFATLTSITVYISIVGLVYQVLLRHAWNPVGLQKIVDEMLHSVNPTLVLLYWFINKSDHSLQYKHILSWLIYPLIYLVCVLVRGHFSNFYPYPFLNVNIIGFQKVIINSIGMTLLFIIISILFVWISKLNPKKAN</sequence>
<evidence type="ECO:0000256" key="1">
    <source>
        <dbReference type="SAM" id="Phobius"/>
    </source>
</evidence>
<feature type="transmembrane region" description="Helical" evidence="1">
    <location>
        <begin position="71"/>
        <end position="90"/>
    </location>
</feature>
<organism evidence="2 3">
    <name type="scientific">Flavobacterium seoulense</name>
    <dbReference type="NCBI Taxonomy" id="1492738"/>
    <lineage>
        <taxon>Bacteria</taxon>
        <taxon>Pseudomonadati</taxon>
        <taxon>Bacteroidota</taxon>
        <taxon>Flavobacteriia</taxon>
        <taxon>Flavobacteriales</taxon>
        <taxon>Flavobacteriaceae</taxon>
        <taxon>Flavobacterium</taxon>
    </lineage>
</organism>
<evidence type="ECO:0000313" key="2">
    <source>
        <dbReference type="EMBL" id="KDN53790.1"/>
    </source>
</evidence>
<feature type="transmembrane region" description="Helical" evidence="1">
    <location>
        <begin position="110"/>
        <end position="125"/>
    </location>
</feature>
<evidence type="ECO:0000313" key="3">
    <source>
        <dbReference type="Proteomes" id="UP000027064"/>
    </source>
</evidence>
<dbReference type="Proteomes" id="UP000027064">
    <property type="component" value="Unassembled WGS sequence"/>
</dbReference>
<keyword evidence="1" id="KW-1133">Transmembrane helix</keyword>
<dbReference type="AlphaFoldDB" id="A0A066WSZ7"/>
<reference evidence="2 3" key="1">
    <citation type="submission" date="2014-05" db="EMBL/GenBank/DDBJ databases">
        <title>Genome Sequence of Flavobacterium sp. EM1321.</title>
        <authorList>
            <person name="Shin S.-K."/>
            <person name="Yi H."/>
        </authorList>
    </citation>
    <scope>NUCLEOTIDE SEQUENCE [LARGE SCALE GENOMIC DNA]</scope>
    <source>
        <strain evidence="2 3">EM1321</strain>
    </source>
</reference>
<dbReference type="eggNOG" id="COG2141">
    <property type="taxonomic scope" value="Bacteria"/>
</dbReference>
<protein>
    <recommendedName>
        <fullName evidence="4">Integral membrane protein</fullName>
    </recommendedName>
</protein>
<name>A0A066WSZ7_9FLAO</name>
<keyword evidence="1" id="KW-0812">Transmembrane</keyword>
<evidence type="ECO:0008006" key="4">
    <source>
        <dbReference type="Google" id="ProtNLM"/>
    </source>
</evidence>
<gene>
    <name evidence="2" type="ORF">FEM21_31070</name>
</gene>
<dbReference type="PATRIC" id="fig|1492738.3.peg.3092"/>
<dbReference type="InterPro" id="IPR049713">
    <property type="entry name" value="Pr6Pr-like"/>
</dbReference>
<feature type="transmembrane region" description="Helical" evidence="1">
    <location>
        <begin position="137"/>
        <end position="157"/>
    </location>
</feature>
<keyword evidence="3" id="KW-1185">Reference proteome</keyword>
<proteinExistence type="predicted"/>
<dbReference type="RefSeq" id="WP_035662360.1">
    <property type="nucleotide sequence ID" value="NZ_JNCA01000034.1"/>
</dbReference>
<dbReference type="NCBIfam" id="NF038065">
    <property type="entry name" value="Pr6Pr"/>
    <property type="match status" value="1"/>
</dbReference>
<accession>A0A066WSZ7</accession>
<dbReference type="EMBL" id="JNCA01000034">
    <property type="protein sequence ID" value="KDN53790.1"/>
    <property type="molecule type" value="Genomic_DNA"/>
</dbReference>
<dbReference type="STRING" id="1492738.FEM21_31070"/>
<feature type="transmembrane region" description="Helical" evidence="1">
    <location>
        <begin position="36"/>
        <end position="59"/>
    </location>
</feature>
<comment type="caution">
    <text evidence="2">The sequence shown here is derived from an EMBL/GenBank/DDBJ whole genome shotgun (WGS) entry which is preliminary data.</text>
</comment>
<feature type="transmembrane region" description="Helical" evidence="1">
    <location>
        <begin position="177"/>
        <end position="197"/>
    </location>
</feature>